<dbReference type="Pfam" id="PF14243">
    <property type="entry name" value="R2K_3"/>
    <property type="match status" value="1"/>
</dbReference>
<organism evidence="2 3">
    <name type="scientific">Paractinoplanes toevensis</name>
    <dbReference type="NCBI Taxonomy" id="571911"/>
    <lineage>
        <taxon>Bacteria</taxon>
        <taxon>Bacillati</taxon>
        <taxon>Actinomycetota</taxon>
        <taxon>Actinomycetes</taxon>
        <taxon>Micromonosporales</taxon>
        <taxon>Micromonosporaceae</taxon>
        <taxon>Paractinoplanes</taxon>
    </lineage>
</organism>
<reference evidence="2 3" key="1">
    <citation type="submission" date="2021-03" db="EMBL/GenBank/DDBJ databases">
        <title>Whole genome shotgun sequence of Actinoplanes toevensis NBRC 105298.</title>
        <authorList>
            <person name="Komaki H."/>
            <person name="Tamura T."/>
        </authorList>
    </citation>
    <scope>NUCLEOTIDE SEQUENCE [LARGE SCALE GENOMIC DNA]</scope>
    <source>
        <strain evidence="2 3">NBRC 105298</strain>
    </source>
</reference>
<evidence type="ECO:0000259" key="1">
    <source>
        <dbReference type="Pfam" id="PF14243"/>
    </source>
</evidence>
<keyword evidence="3" id="KW-1185">Reference proteome</keyword>
<dbReference type="Proteomes" id="UP000677082">
    <property type="component" value="Unassembled WGS sequence"/>
</dbReference>
<dbReference type="InterPro" id="IPR025643">
    <property type="entry name" value="R2K_3"/>
</dbReference>
<evidence type="ECO:0000313" key="3">
    <source>
        <dbReference type="Proteomes" id="UP000677082"/>
    </source>
</evidence>
<accession>A0A919WC80</accession>
<proteinExistence type="predicted"/>
<dbReference type="AlphaFoldDB" id="A0A919WC80"/>
<dbReference type="EMBL" id="BOQN01000146">
    <property type="protein sequence ID" value="GIM97496.1"/>
    <property type="molecule type" value="Genomic_DNA"/>
</dbReference>
<name>A0A919WC80_9ACTN</name>
<evidence type="ECO:0000313" key="2">
    <source>
        <dbReference type="EMBL" id="GIM97496.1"/>
    </source>
</evidence>
<sequence length="299" mass="32612">MAEIGMTGRVGAARIRDVMLLFPADVLRPRRVDGHFVGEADAARAAGCPVALIDHDAAARGDAAEAVARVPGDTTAVYRGWMLAGGRYAELDTALAARGVRLRTDAGQYRRAHELPGWYDALSGFTPTSLWTTGTDQRDFEIVRAELGSGPAVLRDYSKSMKHYWHEAAYIPDLADAARAWSVAERMVQLRGDDLVGGVVVRRYEAFTGAEARSWWINGTCRLVTAHPDTPHELPPEDLDLDKLRPAMAALALPFATVDLARRSDGTWRVVELGDGQVSDRPASTPPEELINALLQEGW</sequence>
<feature type="domain" description="ATP-grasp" evidence="1">
    <location>
        <begin position="146"/>
        <end position="294"/>
    </location>
</feature>
<comment type="caution">
    <text evidence="2">The sequence shown here is derived from an EMBL/GenBank/DDBJ whole genome shotgun (WGS) entry which is preliminary data.</text>
</comment>
<protein>
    <recommendedName>
        <fullName evidence="1">ATP-grasp domain-containing protein</fullName>
    </recommendedName>
</protein>
<gene>
    <name evidence="2" type="ORF">Ato02nite_092890</name>
</gene>